<organism evidence="2 3">
    <name type="scientific">Rangifer tarandus platyrhynchus</name>
    <name type="common">Svalbard reindeer</name>
    <dbReference type="NCBI Taxonomy" id="3082113"/>
    <lineage>
        <taxon>Eukaryota</taxon>
        <taxon>Metazoa</taxon>
        <taxon>Chordata</taxon>
        <taxon>Craniata</taxon>
        <taxon>Vertebrata</taxon>
        <taxon>Euteleostomi</taxon>
        <taxon>Mammalia</taxon>
        <taxon>Eutheria</taxon>
        <taxon>Laurasiatheria</taxon>
        <taxon>Artiodactyla</taxon>
        <taxon>Ruminantia</taxon>
        <taxon>Pecora</taxon>
        <taxon>Cervidae</taxon>
        <taxon>Odocoileinae</taxon>
        <taxon>Rangifer</taxon>
    </lineage>
</organism>
<keyword evidence="3" id="KW-1185">Reference proteome</keyword>
<gene>
    <name evidence="2" type="ORF">MRATA1EN1_LOCUS25904</name>
</gene>
<proteinExistence type="predicted"/>
<sequence length="137" mass="14219">MMKAGQDSQVPKGTEYGGTAPGTSDRSSSRGMAMPTPQLWSLCRDTVDNSAIQDGSSTVPCAETLHLARQLGGPCAENGSGGPCAETLAPPLQAGAPVSRTATPDQEELCPLPADKTSVQQPCFWPVAEDFSGERVL</sequence>
<dbReference type="Proteomes" id="UP001176941">
    <property type="component" value="Chromosome 6"/>
</dbReference>
<reference evidence="2" key="1">
    <citation type="submission" date="2023-04" db="EMBL/GenBank/DDBJ databases">
        <authorList>
            <consortium name="ELIXIR-Norway"/>
        </authorList>
    </citation>
    <scope>NUCLEOTIDE SEQUENCE [LARGE SCALE GENOMIC DNA]</scope>
</reference>
<accession>A0ABN8ZSK4</accession>
<evidence type="ECO:0000256" key="1">
    <source>
        <dbReference type="SAM" id="MobiDB-lite"/>
    </source>
</evidence>
<feature type="region of interest" description="Disordered" evidence="1">
    <location>
        <begin position="1"/>
        <end position="37"/>
    </location>
</feature>
<name>A0ABN8ZSK4_RANTA</name>
<evidence type="ECO:0000313" key="2">
    <source>
        <dbReference type="EMBL" id="CAI9176942.1"/>
    </source>
</evidence>
<evidence type="ECO:0000313" key="3">
    <source>
        <dbReference type="Proteomes" id="UP001176941"/>
    </source>
</evidence>
<feature type="compositionally biased region" description="Polar residues" evidence="1">
    <location>
        <begin position="21"/>
        <end position="30"/>
    </location>
</feature>
<protein>
    <submittedName>
        <fullName evidence="2">Uncharacterized protein</fullName>
    </submittedName>
</protein>
<feature type="compositionally biased region" description="Polar residues" evidence="1">
    <location>
        <begin position="1"/>
        <end position="11"/>
    </location>
</feature>
<dbReference type="EMBL" id="OX459942">
    <property type="protein sequence ID" value="CAI9176942.1"/>
    <property type="molecule type" value="Genomic_DNA"/>
</dbReference>